<evidence type="ECO:0000313" key="3">
    <source>
        <dbReference type="Proteomes" id="UP001634007"/>
    </source>
</evidence>
<sequence>MKNVDFSSAAREDSKMAAASLVGDENGPRRPVPACARPPASKTAASCEESPPPSPRPLERPQTLWLLEHYANIGEAKAGWAQAQAQPQPQPQPQPQQDSTCSGREKLKRHRDEVAGRVPIPDSWGQESFLKDWMDYSAFDTLLAPRGIASAREALMAEGRRRRGAAPQHQRLRIEGRC</sequence>
<dbReference type="InterPro" id="IPR040374">
    <property type="entry name" value="BIC"/>
</dbReference>
<accession>A0ABD3LLI6</accession>
<dbReference type="PANTHER" id="PTHR34207:SF17">
    <property type="entry name" value="PROTEIN BIC2"/>
    <property type="match status" value="1"/>
</dbReference>
<evidence type="ECO:0000256" key="1">
    <source>
        <dbReference type="SAM" id="MobiDB-lite"/>
    </source>
</evidence>
<feature type="region of interest" description="Disordered" evidence="1">
    <location>
        <begin position="1"/>
        <end position="63"/>
    </location>
</feature>
<dbReference type="PANTHER" id="PTHR34207">
    <property type="entry name" value="PROTEIN BIC1"/>
    <property type="match status" value="1"/>
</dbReference>
<dbReference type="EMBL" id="JBJKBG010000002">
    <property type="protein sequence ID" value="KAL3752323.1"/>
    <property type="molecule type" value="Genomic_DNA"/>
</dbReference>
<dbReference type="Proteomes" id="UP001634007">
    <property type="component" value="Unassembled WGS sequence"/>
</dbReference>
<comment type="caution">
    <text evidence="2">The sequence shown here is derived from an EMBL/GenBank/DDBJ whole genome shotgun (WGS) entry which is preliminary data.</text>
</comment>
<gene>
    <name evidence="2" type="ORF">ACJRO7_013040</name>
</gene>
<evidence type="ECO:0000313" key="2">
    <source>
        <dbReference type="EMBL" id="KAL3752323.1"/>
    </source>
</evidence>
<name>A0ABD3LLI6_EUCGL</name>
<protein>
    <recommendedName>
        <fullName evidence="4">Protein BIC1</fullName>
    </recommendedName>
</protein>
<organism evidence="2 3">
    <name type="scientific">Eucalyptus globulus</name>
    <name type="common">Tasmanian blue gum</name>
    <dbReference type="NCBI Taxonomy" id="34317"/>
    <lineage>
        <taxon>Eukaryota</taxon>
        <taxon>Viridiplantae</taxon>
        <taxon>Streptophyta</taxon>
        <taxon>Embryophyta</taxon>
        <taxon>Tracheophyta</taxon>
        <taxon>Spermatophyta</taxon>
        <taxon>Magnoliopsida</taxon>
        <taxon>eudicotyledons</taxon>
        <taxon>Gunneridae</taxon>
        <taxon>Pentapetalae</taxon>
        <taxon>rosids</taxon>
        <taxon>malvids</taxon>
        <taxon>Myrtales</taxon>
        <taxon>Myrtaceae</taxon>
        <taxon>Myrtoideae</taxon>
        <taxon>Eucalypteae</taxon>
        <taxon>Eucalyptus</taxon>
    </lineage>
</organism>
<proteinExistence type="predicted"/>
<feature type="region of interest" description="Disordered" evidence="1">
    <location>
        <begin position="77"/>
        <end position="113"/>
    </location>
</feature>
<reference evidence="2 3" key="1">
    <citation type="submission" date="2024-11" db="EMBL/GenBank/DDBJ databases">
        <title>Chromosome-level genome assembly of Eucalyptus globulus Labill. provides insights into its genome evolution.</title>
        <authorList>
            <person name="Li X."/>
        </authorList>
    </citation>
    <scope>NUCLEOTIDE SEQUENCE [LARGE SCALE GENOMIC DNA]</scope>
    <source>
        <strain evidence="2">CL2024</strain>
        <tissue evidence="2">Fresh tender leaves</tissue>
    </source>
</reference>
<dbReference type="AlphaFoldDB" id="A0ABD3LLI6"/>
<keyword evidence="3" id="KW-1185">Reference proteome</keyword>
<dbReference type="CDD" id="cd22645">
    <property type="entry name" value="BIC1_CID"/>
    <property type="match status" value="1"/>
</dbReference>
<evidence type="ECO:0008006" key="4">
    <source>
        <dbReference type="Google" id="ProtNLM"/>
    </source>
</evidence>